<dbReference type="PANTHER" id="PTHR12982:SF0">
    <property type="entry name" value="PHOSPHATIDYLINOSITOL N-ACETYLGLUCOSAMINYLTRANSFERASE SUBUNIT C"/>
    <property type="match status" value="1"/>
</dbReference>
<dbReference type="InterPro" id="IPR009450">
    <property type="entry name" value="Plno_GlcNAc_GPI2"/>
</dbReference>
<dbReference type="OrthoDB" id="196709at2759"/>
<accession>A0A8X7NQ69</accession>
<comment type="subcellular location">
    <subcellularLocation>
        <location evidence="1">Membrane</location>
        <topology evidence="1">Multi-pass membrane protein</topology>
    </subcellularLocation>
</comment>
<keyword evidence="6 9" id="KW-1133">Transmembrane helix</keyword>
<evidence type="ECO:0000256" key="5">
    <source>
        <dbReference type="ARBA" id="ARBA00022692"/>
    </source>
</evidence>
<comment type="caution">
    <text evidence="10">The sequence shown here is derived from an EMBL/GenBank/DDBJ whole genome shotgun (WGS) entry which is preliminary data.</text>
</comment>
<feature type="transmembrane region" description="Helical" evidence="9">
    <location>
        <begin position="231"/>
        <end position="248"/>
    </location>
</feature>
<dbReference type="GO" id="GO:0006506">
    <property type="term" value="P:GPI anchor biosynthetic process"/>
    <property type="evidence" value="ECO:0007669"/>
    <property type="project" value="UniProtKB-KW"/>
</dbReference>
<keyword evidence="7 9" id="KW-0472">Membrane</keyword>
<evidence type="ECO:0000256" key="2">
    <source>
        <dbReference type="ARBA" id="ARBA00004687"/>
    </source>
</evidence>
<dbReference type="PIRSF" id="PIRSF016104">
    <property type="entry name" value="GPI2"/>
    <property type="match status" value="1"/>
</dbReference>
<feature type="compositionally biased region" description="Polar residues" evidence="8">
    <location>
        <begin position="35"/>
        <end position="46"/>
    </location>
</feature>
<proteinExistence type="inferred from homology"/>
<evidence type="ECO:0000313" key="10">
    <source>
        <dbReference type="EMBL" id="KAF6059017.1"/>
    </source>
</evidence>
<evidence type="ECO:0000256" key="7">
    <source>
        <dbReference type="ARBA" id="ARBA00023136"/>
    </source>
</evidence>
<evidence type="ECO:0000256" key="6">
    <source>
        <dbReference type="ARBA" id="ARBA00022989"/>
    </source>
</evidence>
<dbReference type="Proteomes" id="UP000590412">
    <property type="component" value="Unassembled WGS sequence"/>
</dbReference>
<dbReference type="Pfam" id="PF06432">
    <property type="entry name" value="GPI2"/>
    <property type="match status" value="1"/>
</dbReference>
<keyword evidence="4" id="KW-0337">GPI-anchor biosynthesis</keyword>
<feature type="transmembrane region" description="Helical" evidence="9">
    <location>
        <begin position="260"/>
        <end position="278"/>
    </location>
</feature>
<dbReference type="GO" id="GO:0000506">
    <property type="term" value="C:glycosylphosphatidylinositol-N-acetylglucosaminyltransferase (GPI-GnT) complex"/>
    <property type="evidence" value="ECO:0007669"/>
    <property type="project" value="TreeGrafter"/>
</dbReference>
<feature type="region of interest" description="Disordered" evidence="8">
    <location>
        <begin position="25"/>
        <end position="47"/>
    </location>
</feature>
<organism evidence="10 11">
    <name type="scientific">Candida parapsilosis</name>
    <name type="common">Yeast</name>
    <dbReference type="NCBI Taxonomy" id="5480"/>
    <lineage>
        <taxon>Eukaryota</taxon>
        <taxon>Fungi</taxon>
        <taxon>Dikarya</taxon>
        <taxon>Ascomycota</taxon>
        <taxon>Saccharomycotina</taxon>
        <taxon>Pichiomycetes</taxon>
        <taxon>Debaryomycetaceae</taxon>
        <taxon>Candida/Lodderomyces clade</taxon>
        <taxon>Candida</taxon>
    </lineage>
</organism>
<sequence>MTDPQIESVFPLATDVNVALISDSDDYPESPCPSSPQNKPSINPHSTKPPWKKLLYLKQPYPDNYTDVSFLSQLKRNTTVAKYSYLQLVDDFVLIVFYISCILLVDLMFIGIYSKGWDPVKPTVASTIICVLFYGLLRYHYLLSSILGSNLNLKSFILISFMILIVSPILKSLTRSTSSDSIWAISSILCIVNSVFYEYSSTKVYKPTISTNISVSNAIVLASRLKSTSQVFVFMLFAIQANILLPLYDASLRQNKRLKYLHYVTILSTFFLVDYWIYKLVNYKFLLYWLLSVFVAMILMPAYFLSLQRYKNELQGPWDIAKPKINRNMY</sequence>
<keyword evidence="5 9" id="KW-0812">Transmembrane</keyword>
<keyword evidence="10" id="KW-0808">Transferase</keyword>
<gene>
    <name evidence="10" type="ORF">FOB60_000599</name>
</gene>
<evidence type="ECO:0000256" key="9">
    <source>
        <dbReference type="SAM" id="Phobius"/>
    </source>
</evidence>
<feature type="transmembrane region" description="Helical" evidence="9">
    <location>
        <begin position="124"/>
        <end position="141"/>
    </location>
</feature>
<dbReference type="AlphaFoldDB" id="A0A8X7NQ69"/>
<evidence type="ECO:0000256" key="4">
    <source>
        <dbReference type="ARBA" id="ARBA00022502"/>
    </source>
</evidence>
<name>A0A8X7NQ69_CANPA</name>
<comment type="pathway">
    <text evidence="2">Glycolipid biosynthesis; glycosylphosphatidylinositol-anchor biosynthesis.</text>
</comment>
<evidence type="ECO:0000256" key="1">
    <source>
        <dbReference type="ARBA" id="ARBA00004141"/>
    </source>
</evidence>
<keyword evidence="10" id="KW-0328">Glycosyltransferase</keyword>
<reference evidence="10" key="1">
    <citation type="submission" date="2020-03" db="EMBL/GenBank/DDBJ databases">
        <title>FDA dAtabase for Regulatory Grade micrObial Sequences (FDA-ARGOS): Supporting development and validation of Infectious Disease Dx tests.</title>
        <authorList>
            <person name="Campos J."/>
            <person name="Goldberg B."/>
            <person name="Tallon L."/>
            <person name="Sadzewicz L."/>
            <person name="Vavikolanu K."/>
            <person name="Mehta A."/>
            <person name="Aluvathingal J."/>
            <person name="Nadendla S."/>
            <person name="Nandy P."/>
            <person name="Geyer C."/>
            <person name="Yan Y."/>
            <person name="Sichtig H."/>
        </authorList>
    </citation>
    <scope>NUCLEOTIDE SEQUENCE [LARGE SCALE GENOMIC DNA]</scope>
    <source>
        <strain evidence="10">FDAARGOS_652</strain>
    </source>
</reference>
<feature type="transmembrane region" description="Helical" evidence="9">
    <location>
        <begin position="153"/>
        <end position="170"/>
    </location>
</feature>
<comment type="similarity">
    <text evidence="3">Belongs to the PIGC family.</text>
</comment>
<dbReference type="PANTHER" id="PTHR12982">
    <property type="entry name" value="PHOSPHATIDYLINOSITOL GLYCAN, CLASS C"/>
    <property type="match status" value="1"/>
</dbReference>
<feature type="transmembrane region" description="Helical" evidence="9">
    <location>
        <begin position="285"/>
        <end position="305"/>
    </location>
</feature>
<evidence type="ECO:0000256" key="3">
    <source>
        <dbReference type="ARBA" id="ARBA00008321"/>
    </source>
</evidence>
<evidence type="ECO:0000256" key="8">
    <source>
        <dbReference type="SAM" id="MobiDB-lite"/>
    </source>
</evidence>
<evidence type="ECO:0000313" key="11">
    <source>
        <dbReference type="Proteomes" id="UP000590412"/>
    </source>
</evidence>
<dbReference type="GO" id="GO:0016757">
    <property type="term" value="F:glycosyltransferase activity"/>
    <property type="evidence" value="ECO:0007669"/>
    <property type="project" value="UniProtKB-KW"/>
</dbReference>
<dbReference type="EMBL" id="JABWAB010000001">
    <property type="protein sequence ID" value="KAF6059017.1"/>
    <property type="molecule type" value="Genomic_DNA"/>
</dbReference>
<protein>
    <submittedName>
        <fullName evidence="10">Phosphatidylinositol N-acetylglucosaminyltransferase family protein</fullName>
    </submittedName>
</protein>
<feature type="transmembrane region" description="Helical" evidence="9">
    <location>
        <begin position="92"/>
        <end position="112"/>
    </location>
</feature>